<dbReference type="Proteomes" id="UP000677228">
    <property type="component" value="Unassembled WGS sequence"/>
</dbReference>
<proteinExistence type="predicted"/>
<evidence type="ECO:0000313" key="1">
    <source>
        <dbReference type="EMBL" id="CAF1432143.1"/>
    </source>
</evidence>
<sequence>MAAASKSPNLENLVAVWLDEKLDKEDDNHKFKEEFHSTFRSVETFDNMKACIEFMTDAKHEKIRLIVSGSLCQQILPLIYQMSQLESIYVVYSNRAEYEQWI</sequence>
<evidence type="ECO:0000313" key="4">
    <source>
        <dbReference type="EMBL" id="CAF4435605.1"/>
    </source>
</evidence>
<gene>
    <name evidence="2" type="ORF">GPM918_LOCUS40464</name>
    <name evidence="1" type="ORF">OVA965_LOCUS34086</name>
    <name evidence="4" type="ORF">SRO942_LOCUS41406</name>
    <name evidence="3" type="ORF">TMI583_LOCUS34998</name>
</gene>
<evidence type="ECO:0000313" key="5">
    <source>
        <dbReference type="Proteomes" id="UP000663829"/>
    </source>
</evidence>
<reference evidence="2" key="1">
    <citation type="submission" date="2021-02" db="EMBL/GenBank/DDBJ databases">
        <authorList>
            <person name="Nowell W R."/>
        </authorList>
    </citation>
    <scope>NUCLEOTIDE SEQUENCE</scope>
</reference>
<dbReference type="EMBL" id="CAJNOK010028266">
    <property type="protein sequence ID" value="CAF1432143.1"/>
    <property type="molecule type" value="Genomic_DNA"/>
</dbReference>
<accession>A0A815YMT1</accession>
<name>A0A815YMT1_9BILA</name>
<comment type="caution">
    <text evidence="2">The sequence shown here is derived from an EMBL/GenBank/DDBJ whole genome shotgun (WGS) entry which is preliminary data.</text>
</comment>
<dbReference type="EMBL" id="CAJOBA010050054">
    <property type="protein sequence ID" value="CAF4230084.1"/>
    <property type="molecule type" value="Genomic_DNA"/>
</dbReference>
<dbReference type="EMBL" id="CAJNOQ010029996">
    <property type="protein sequence ID" value="CAF1572010.1"/>
    <property type="molecule type" value="Genomic_DNA"/>
</dbReference>
<dbReference type="EMBL" id="CAJOBC010095830">
    <property type="protein sequence ID" value="CAF4435605.1"/>
    <property type="molecule type" value="Genomic_DNA"/>
</dbReference>
<evidence type="ECO:0000313" key="2">
    <source>
        <dbReference type="EMBL" id="CAF1572010.1"/>
    </source>
</evidence>
<dbReference type="Proteomes" id="UP000682733">
    <property type="component" value="Unassembled WGS sequence"/>
</dbReference>
<dbReference type="AlphaFoldDB" id="A0A815YMT1"/>
<dbReference type="OrthoDB" id="10046831at2759"/>
<dbReference type="Proteomes" id="UP000681722">
    <property type="component" value="Unassembled WGS sequence"/>
</dbReference>
<dbReference type="Proteomes" id="UP000663829">
    <property type="component" value="Unassembled WGS sequence"/>
</dbReference>
<protein>
    <submittedName>
        <fullName evidence="2">Uncharacterized protein</fullName>
    </submittedName>
</protein>
<evidence type="ECO:0000313" key="3">
    <source>
        <dbReference type="EMBL" id="CAF4230084.1"/>
    </source>
</evidence>
<keyword evidence="5" id="KW-1185">Reference proteome</keyword>
<organism evidence="2 5">
    <name type="scientific">Didymodactylos carnosus</name>
    <dbReference type="NCBI Taxonomy" id="1234261"/>
    <lineage>
        <taxon>Eukaryota</taxon>
        <taxon>Metazoa</taxon>
        <taxon>Spiralia</taxon>
        <taxon>Gnathifera</taxon>
        <taxon>Rotifera</taxon>
        <taxon>Eurotatoria</taxon>
        <taxon>Bdelloidea</taxon>
        <taxon>Philodinida</taxon>
        <taxon>Philodinidae</taxon>
        <taxon>Didymodactylos</taxon>
    </lineage>
</organism>